<feature type="compositionally biased region" description="Basic and acidic residues" evidence="1">
    <location>
        <begin position="222"/>
        <end position="232"/>
    </location>
</feature>
<dbReference type="SUPFAM" id="SSF49764">
    <property type="entry name" value="HSP20-like chaperones"/>
    <property type="match status" value="1"/>
</dbReference>
<dbReference type="InterPro" id="IPR008978">
    <property type="entry name" value="HSP20-like_chaperone"/>
</dbReference>
<evidence type="ECO:0000256" key="1">
    <source>
        <dbReference type="SAM" id="MobiDB-lite"/>
    </source>
</evidence>
<proteinExistence type="predicted"/>
<evidence type="ECO:0000259" key="2">
    <source>
        <dbReference type="Pfam" id="PF17886"/>
    </source>
</evidence>
<sequence length="335" mass="34615">MSALHLVTGGDEPRRRVLVADLVARRPGARVLTWGDDSTHEDARDHAPAALAVLTTSAEDLLLAAELPGEVVRDLTAVLRDGDLLALLGAAAVLASAPGEDLEDVVLLVPPGSDPARLVALPDRAARLARSLVPLVARWDAVVAPAGIGLPRPPAATIDALRAVTHLMDLLDARLCGDATVHHLPANGLVEAGRTAELALALALMGRRVADPTAAVDQAMDPARDGSRHDGSSPDASAAGAPDPDGAAAAAPDAAGAAGAAGEASPFVLRLSLPGLTARDITLEREDDDLVVTAGRRSRCTRLSPLHRRCRVVDASMRAGVLTVELEPDESVWPR</sequence>
<dbReference type="InterPro" id="IPR040612">
    <property type="entry name" value="ArsA_HSP20-like"/>
</dbReference>
<feature type="region of interest" description="Disordered" evidence="1">
    <location>
        <begin position="219"/>
        <end position="254"/>
    </location>
</feature>
<organism evidence="3 4">
    <name type="scientific">Janibacter melonis</name>
    <dbReference type="NCBI Taxonomy" id="262209"/>
    <lineage>
        <taxon>Bacteria</taxon>
        <taxon>Bacillati</taxon>
        <taxon>Actinomycetota</taxon>
        <taxon>Actinomycetes</taxon>
        <taxon>Micrococcales</taxon>
        <taxon>Intrasporangiaceae</taxon>
        <taxon>Janibacter</taxon>
    </lineage>
</organism>
<reference evidence="3 4" key="1">
    <citation type="submission" date="2019-09" db="EMBL/GenBank/DDBJ databases">
        <title>Complete Genome Sequence of Janibacter melonis M714 with both human health impact and industrial applications.</title>
        <authorList>
            <person name="Jin M."/>
            <person name="Zhao Q.R."/>
        </authorList>
    </citation>
    <scope>NUCLEOTIDE SEQUENCE [LARGE SCALE GENOMIC DNA]</scope>
    <source>
        <strain evidence="3 4">M714</strain>
    </source>
</reference>
<dbReference type="GeneID" id="59161210"/>
<accession>A0A5P8FM10</accession>
<dbReference type="KEGG" id="jme:EEW87_008540"/>
<feature type="compositionally biased region" description="Low complexity" evidence="1">
    <location>
        <begin position="233"/>
        <end position="254"/>
    </location>
</feature>
<dbReference type="RefSeq" id="WP_123091935.1">
    <property type="nucleotide sequence ID" value="NZ_CP044548.2"/>
</dbReference>
<dbReference type="Gene3D" id="2.60.40.790">
    <property type="match status" value="1"/>
</dbReference>
<name>A0A5P8FM10_9MICO</name>
<evidence type="ECO:0000313" key="4">
    <source>
        <dbReference type="Proteomes" id="UP000271708"/>
    </source>
</evidence>
<dbReference type="Pfam" id="PF17886">
    <property type="entry name" value="ArsA_HSP20"/>
    <property type="match status" value="1"/>
</dbReference>
<evidence type="ECO:0000313" key="3">
    <source>
        <dbReference type="EMBL" id="QFQ30358.2"/>
    </source>
</evidence>
<dbReference type="EMBL" id="CP044548">
    <property type="protein sequence ID" value="QFQ30358.2"/>
    <property type="molecule type" value="Genomic_DNA"/>
</dbReference>
<feature type="domain" description="ArsA HSP20-like" evidence="2">
    <location>
        <begin position="267"/>
        <end position="325"/>
    </location>
</feature>
<dbReference type="AlphaFoldDB" id="A0A5P8FM10"/>
<dbReference type="Proteomes" id="UP000271708">
    <property type="component" value="Chromosome"/>
</dbReference>
<gene>
    <name evidence="3" type="ORF">EEW87_008540</name>
</gene>
<protein>
    <recommendedName>
        <fullName evidence="2">ArsA HSP20-like domain-containing protein</fullName>
    </recommendedName>
</protein>
<dbReference type="CDD" id="cd06464">
    <property type="entry name" value="ACD_sHsps-like"/>
    <property type="match status" value="1"/>
</dbReference>